<dbReference type="EMBL" id="JAPDDS010000009">
    <property type="protein sequence ID" value="MCW1886213.1"/>
    <property type="molecule type" value="Genomic_DNA"/>
</dbReference>
<protein>
    <submittedName>
        <fullName evidence="2">Uncharacterized protein</fullName>
    </submittedName>
</protein>
<name>A0ABT3FRJ6_9BACT</name>
<sequence>MPRIRQVRCTEQQGDDRESGRETTNGVHERDADLARIGRSAAGKAK</sequence>
<dbReference type="RefSeq" id="WP_264502171.1">
    <property type="nucleotide sequence ID" value="NZ_JAPDDS010000009.1"/>
</dbReference>
<dbReference type="Proteomes" id="UP001207930">
    <property type="component" value="Unassembled WGS sequence"/>
</dbReference>
<comment type="caution">
    <text evidence="2">The sequence shown here is derived from an EMBL/GenBank/DDBJ whole genome shotgun (WGS) entry which is preliminary data.</text>
</comment>
<gene>
    <name evidence="2" type="ORF">OKA04_15860</name>
</gene>
<organism evidence="2 3">
    <name type="scientific">Luteolibacter flavescens</name>
    <dbReference type="NCBI Taxonomy" id="1859460"/>
    <lineage>
        <taxon>Bacteria</taxon>
        <taxon>Pseudomonadati</taxon>
        <taxon>Verrucomicrobiota</taxon>
        <taxon>Verrucomicrobiia</taxon>
        <taxon>Verrucomicrobiales</taxon>
        <taxon>Verrucomicrobiaceae</taxon>
        <taxon>Luteolibacter</taxon>
    </lineage>
</organism>
<feature type="region of interest" description="Disordered" evidence="1">
    <location>
        <begin position="1"/>
        <end position="46"/>
    </location>
</feature>
<keyword evidence="3" id="KW-1185">Reference proteome</keyword>
<accession>A0ABT3FRJ6</accession>
<proteinExistence type="predicted"/>
<reference evidence="2 3" key="1">
    <citation type="submission" date="2022-10" db="EMBL/GenBank/DDBJ databases">
        <title>Luteolibacter flavescens strain MCCC 1K03193, whole genome shotgun sequencing project.</title>
        <authorList>
            <person name="Zhao G."/>
            <person name="Shen L."/>
        </authorList>
    </citation>
    <scope>NUCLEOTIDE SEQUENCE [LARGE SCALE GENOMIC DNA]</scope>
    <source>
        <strain evidence="2 3">MCCC 1K03193</strain>
    </source>
</reference>
<feature type="compositionally biased region" description="Basic and acidic residues" evidence="1">
    <location>
        <begin position="14"/>
        <end position="36"/>
    </location>
</feature>
<evidence type="ECO:0000313" key="2">
    <source>
        <dbReference type="EMBL" id="MCW1886213.1"/>
    </source>
</evidence>
<evidence type="ECO:0000313" key="3">
    <source>
        <dbReference type="Proteomes" id="UP001207930"/>
    </source>
</evidence>
<evidence type="ECO:0000256" key="1">
    <source>
        <dbReference type="SAM" id="MobiDB-lite"/>
    </source>
</evidence>